<dbReference type="AlphaFoldDB" id="A0A4Y2DS75"/>
<comment type="caution">
    <text evidence="5">The sequence shown here is derived from an EMBL/GenBank/DDBJ whole genome shotgun (WGS) entry which is preliminary data.</text>
</comment>
<evidence type="ECO:0000256" key="2">
    <source>
        <dbReference type="ARBA" id="ARBA00022692"/>
    </source>
</evidence>
<reference evidence="5 6" key="1">
    <citation type="journal article" date="2019" name="Sci. Rep.">
        <title>Orb-weaving spider Araneus ventricosus genome elucidates the spidroin gene catalogue.</title>
        <authorList>
            <person name="Kono N."/>
            <person name="Nakamura H."/>
            <person name="Ohtoshi R."/>
            <person name="Moran D.A.P."/>
            <person name="Shinohara A."/>
            <person name="Yoshida Y."/>
            <person name="Fujiwara M."/>
            <person name="Mori M."/>
            <person name="Tomita M."/>
            <person name="Arakawa K."/>
        </authorList>
    </citation>
    <scope>NUCLEOTIDE SEQUENCE [LARGE SCALE GENOMIC DNA]</scope>
</reference>
<organism evidence="5 6">
    <name type="scientific">Araneus ventricosus</name>
    <name type="common">Orbweaver spider</name>
    <name type="synonym">Epeira ventricosa</name>
    <dbReference type="NCBI Taxonomy" id="182803"/>
    <lineage>
        <taxon>Eukaryota</taxon>
        <taxon>Metazoa</taxon>
        <taxon>Ecdysozoa</taxon>
        <taxon>Arthropoda</taxon>
        <taxon>Chelicerata</taxon>
        <taxon>Arachnida</taxon>
        <taxon>Araneae</taxon>
        <taxon>Araneomorphae</taxon>
        <taxon>Entelegynae</taxon>
        <taxon>Araneoidea</taxon>
        <taxon>Araneidae</taxon>
        <taxon>Araneus</taxon>
    </lineage>
</organism>
<dbReference type="GO" id="GO:0022841">
    <property type="term" value="F:potassium ion leak channel activity"/>
    <property type="evidence" value="ECO:0007669"/>
    <property type="project" value="TreeGrafter"/>
</dbReference>
<keyword evidence="2" id="KW-0812">Transmembrane</keyword>
<keyword evidence="4" id="KW-0472">Membrane</keyword>
<dbReference type="PANTHER" id="PTHR11003:SF352">
    <property type="entry name" value="BCDNA.GH04802-RELATED"/>
    <property type="match status" value="1"/>
</dbReference>
<dbReference type="GO" id="GO:0015271">
    <property type="term" value="F:outward rectifier potassium channel activity"/>
    <property type="evidence" value="ECO:0007669"/>
    <property type="project" value="TreeGrafter"/>
</dbReference>
<dbReference type="GO" id="GO:0005886">
    <property type="term" value="C:plasma membrane"/>
    <property type="evidence" value="ECO:0007669"/>
    <property type="project" value="TreeGrafter"/>
</dbReference>
<evidence type="ECO:0000256" key="1">
    <source>
        <dbReference type="ARBA" id="ARBA00004141"/>
    </source>
</evidence>
<protein>
    <submittedName>
        <fullName evidence="5">Uncharacterized protein</fullName>
    </submittedName>
</protein>
<keyword evidence="6" id="KW-1185">Reference proteome</keyword>
<dbReference type="PANTHER" id="PTHR11003">
    <property type="entry name" value="POTASSIUM CHANNEL, SUBFAMILY K"/>
    <property type="match status" value="1"/>
</dbReference>
<dbReference type="GO" id="GO:0030322">
    <property type="term" value="P:stabilization of membrane potential"/>
    <property type="evidence" value="ECO:0007669"/>
    <property type="project" value="TreeGrafter"/>
</dbReference>
<evidence type="ECO:0000313" key="5">
    <source>
        <dbReference type="EMBL" id="GBM18678.1"/>
    </source>
</evidence>
<keyword evidence="3" id="KW-1133">Transmembrane helix</keyword>
<dbReference type="Gene3D" id="1.10.287.70">
    <property type="match status" value="1"/>
</dbReference>
<accession>A0A4Y2DS75</accession>
<dbReference type="SUPFAM" id="SSF81324">
    <property type="entry name" value="Voltage-gated potassium channels"/>
    <property type="match status" value="1"/>
</dbReference>
<dbReference type="Proteomes" id="UP000499080">
    <property type="component" value="Unassembled WGS sequence"/>
</dbReference>
<evidence type="ECO:0000313" key="6">
    <source>
        <dbReference type="Proteomes" id="UP000499080"/>
    </source>
</evidence>
<proteinExistence type="predicted"/>
<gene>
    <name evidence="5" type="ORF">AVEN_164792_1</name>
</gene>
<dbReference type="InterPro" id="IPR003280">
    <property type="entry name" value="2pore_dom_K_chnl"/>
</dbReference>
<name>A0A4Y2DS75_ARAVE</name>
<evidence type="ECO:0000256" key="3">
    <source>
        <dbReference type="ARBA" id="ARBA00022989"/>
    </source>
</evidence>
<sequence>MDRLRKLKENFKVDKASIKPKFVTFKRYCHEFFVYLYTNVCSRSCGLTLGYMIVGALLFKSLEAPYETFQKSVVKKYREDCLKDLWIITDSMNVLYEQNWTHLVEMRLKEFENEIAEAVENGIYSRNKDFTVEQRWTFSAALLYCLSIITTVVSEKGKVLTECEILSPVDEF</sequence>
<dbReference type="OrthoDB" id="297496at2759"/>
<evidence type="ECO:0000256" key="4">
    <source>
        <dbReference type="ARBA" id="ARBA00023136"/>
    </source>
</evidence>
<dbReference type="EMBL" id="BGPR01000408">
    <property type="protein sequence ID" value="GBM18678.1"/>
    <property type="molecule type" value="Genomic_DNA"/>
</dbReference>
<comment type="subcellular location">
    <subcellularLocation>
        <location evidence="1">Membrane</location>
        <topology evidence="1">Multi-pass membrane protein</topology>
    </subcellularLocation>
</comment>